<feature type="region of interest" description="Disordered" evidence="8">
    <location>
        <begin position="235"/>
        <end position="273"/>
    </location>
</feature>
<dbReference type="GO" id="GO:0005681">
    <property type="term" value="C:spliceosomal complex"/>
    <property type="evidence" value="ECO:0007669"/>
    <property type="project" value="UniProtKB-KW"/>
</dbReference>
<dbReference type="InterPro" id="IPR000608">
    <property type="entry name" value="UBC"/>
</dbReference>
<evidence type="ECO:0000259" key="9">
    <source>
        <dbReference type="PROSITE" id="PS50127"/>
    </source>
</evidence>
<evidence type="ECO:0000313" key="10">
    <source>
        <dbReference type="EMBL" id="PWA01288.1"/>
    </source>
</evidence>
<evidence type="ECO:0000313" key="11">
    <source>
        <dbReference type="Proteomes" id="UP000245591"/>
    </source>
</evidence>
<evidence type="ECO:0000256" key="7">
    <source>
        <dbReference type="RuleBase" id="RU367025"/>
    </source>
</evidence>
<dbReference type="Gene3D" id="3.10.110.10">
    <property type="entry name" value="Ubiquitin Conjugating Enzyme"/>
    <property type="match status" value="1"/>
</dbReference>
<keyword evidence="6 7" id="KW-0539">Nucleus</keyword>
<dbReference type="FunFam" id="3.10.110.10:FF:000086">
    <property type="entry name" value="Ubiquitin-conjugating enzyme E2 J1"/>
    <property type="match status" value="1"/>
</dbReference>
<feature type="compositionally biased region" description="Basic and acidic residues" evidence="8">
    <location>
        <begin position="193"/>
        <end position="210"/>
    </location>
</feature>
<protein>
    <recommendedName>
        <fullName evidence="7">Pre-mRNA-splicing factor 38</fullName>
    </recommendedName>
</protein>
<sequence length="580" mass="67933">MSTKYNMKNPGVRRILQEYKTIRKGAYDDQFVAEPLEDDIFEWHFTIKGPDATDFQGGKYHGKLLLPSEYPFKPPSLMFSNQNGRFEIDKKICLSFTSYHPESWRPSWGIHTLLLAVISFLPTNGKDGSIGSIDLPSEEKKYLAIKSNKYVCPGCNTKLSEILNSTEPVPTSDIKLLLESSEEKKVSSNTTEPKSKETTSDTDNTPKNEIDPIANSEPSVNEKNEAAINHTVLDTVNKKQIDEKPITQQNELQNRGKQSTSYSPENNPRPETGLYKYQIQTQRDFNMKKVNEIEVCTKDPNMNLNPIVYLNIQSSIYFKELYSLKTYHEVLSEIQQKVTNIDPFLKGTTVSTAFCLLYKFWTLKLTYKQIMGLLNNKDCVFAKGIGMLYLRYVATPETLWDWFEPLFDDEEEILLTRSPRPRSMTIGELARELLTTNKFLTTTLPRIPVPIQRNFEKKFQEYDKDEENYSDDDHKNYNERARTSRDRDNRKEYSRSRDRYRNKSRSRSRSRKYRSRSRESDRYQRRDIKDKRDRYDYGKTGSKEYNSSYRKSDDKAYKGRSSGYTKEEERYDEFGRLKKK</sequence>
<dbReference type="PROSITE" id="PS50127">
    <property type="entry name" value="UBC_2"/>
    <property type="match status" value="1"/>
</dbReference>
<keyword evidence="4 7" id="KW-0747">Spliceosome</keyword>
<evidence type="ECO:0000256" key="3">
    <source>
        <dbReference type="ARBA" id="ARBA00022664"/>
    </source>
</evidence>
<evidence type="ECO:0000256" key="8">
    <source>
        <dbReference type="SAM" id="MobiDB-lite"/>
    </source>
</evidence>
<feature type="compositionally biased region" description="Basic residues" evidence="8">
    <location>
        <begin position="502"/>
        <end position="515"/>
    </location>
</feature>
<dbReference type="Proteomes" id="UP000245591">
    <property type="component" value="Unassembled WGS sequence"/>
</dbReference>
<dbReference type="PANTHER" id="PTHR23142">
    <property type="entry name" value="PRE-MRNA-SPLICING FACTOR 38A-RELATED"/>
    <property type="match status" value="1"/>
</dbReference>
<evidence type="ECO:0000256" key="2">
    <source>
        <dbReference type="ARBA" id="ARBA00006164"/>
    </source>
</evidence>
<dbReference type="InterPro" id="IPR005037">
    <property type="entry name" value="PRP38"/>
</dbReference>
<reference evidence="10 11" key="1">
    <citation type="journal article" date="2018" name="MBio">
        <title>Comparative Genomics Reveals the Core Gene Toolbox for the Fungus-Insect Symbiosis.</title>
        <authorList>
            <person name="Wang Y."/>
            <person name="Stata M."/>
            <person name="Wang W."/>
            <person name="Stajich J.E."/>
            <person name="White M.M."/>
            <person name="Moncalvo J.M."/>
        </authorList>
    </citation>
    <scope>NUCLEOTIDE SEQUENCE [LARGE SCALE GENOMIC DNA]</scope>
    <source>
        <strain evidence="10 11">AUS-126-30</strain>
    </source>
</reference>
<evidence type="ECO:0000256" key="1">
    <source>
        <dbReference type="ARBA" id="ARBA00004123"/>
    </source>
</evidence>
<evidence type="ECO:0000256" key="5">
    <source>
        <dbReference type="ARBA" id="ARBA00023187"/>
    </source>
</evidence>
<organism evidence="10 11">
    <name type="scientific">Smittium angustum</name>
    <dbReference type="NCBI Taxonomy" id="133377"/>
    <lineage>
        <taxon>Eukaryota</taxon>
        <taxon>Fungi</taxon>
        <taxon>Fungi incertae sedis</taxon>
        <taxon>Zoopagomycota</taxon>
        <taxon>Kickxellomycotina</taxon>
        <taxon>Harpellomycetes</taxon>
        <taxon>Harpellales</taxon>
        <taxon>Legeriomycetaceae</taxon>
        <taxon>Smittium</taxon>
    </lineage>
</organism>
<dbReference type="Pfam" id="PF03371">
    <property type="entry name" value="PRP38"/>
    <property type="match status" value="1"/>
</dbReference>
<feature type="compositionally biased region" description="Basic and acidic residues" evidence="8">
    <location>
        <begin position="471"/>
        <end position="501"/>
    </location>
</feature>
<dbReference type="SUPFAM" id="SSF54495">
    <property type="entry name" value="UBC-like"/>
    <property type="match status" value="1"/>
</dbReference>
<feature type="compositionally biased region" description="Basic and acidic residues" evidence="8">
    <location>
        <begin position="236"/>
        <end position="245"/>
    </location>
</feature>
<keyword evidence="3 7" id="KW-0507">mRNA processing</keyword>
<dbReference type="Pfam" id="PF00179">
    <property type="entry name" value="UQ_con"/>
    <property type="match status" value="1"/>
</dbReference>
<comment type="similarity">
    <text evidence="2 7">Belongs to the PRP38 family.</text>
</comment>
<comment type="function">
    <text evidence="7">Required for pre-mRNA splicing.</text>
</comment>
<evidence type="ECO:0000256" key="6">
    <source>
        <dbReference type="ARBA" id="ARBA00023242"/>
    </source>
</evidence>
<feature type="compositionally biased region" description="Polar residues" evidence="8">
    <location>
        <begin position="246"/>
        <end position="266"/>
    </location>
</feature>
<comment type="subcellular location">
    <subcellularLocation>
        <location evidence="1 7">Nucleus</location>
    </subcellularLocation>
</comment>
<dbReference type="CDD" id="cd23799">
    <property type="entry name" value="UBCc_UBE2J"/>
    <property type="match status" value="1"/>
</dbReference>
<comment type="caution">
    <text evidence="10">The sequence shown here is derived from an EMBL/GenBank/DDBJ whole genome shotgun (WGS) entry which is preliminary data.</text>
</comment>
<gene>
    <name evidence="10" type="ORF">BB558_002623</name>
</gene>
<dbReference type="GO" id="GO:0000398">
    <property type="term" value="P:mRNA splicing, via spliceosome"/>
    <property type="evidence" value="ECO:0007669"/>
    <property type="project" value="UniProtKB-UniRule"/>
</dbReference>
<feature type="compositionally biased region" description="Basic and acidic residues" evidence="8">
    <location>
        <begin position="516"/>
        <end position="537"/>
    </location>
</feature>
<dbReference type="AlphaFoldDB" id="A0A2U1J8J1"/>
<feature type="region of interest" description="Disordered" evidence="8">
    <location>
        <begin position="462"/>
        <end position="580"/>
    </location>
</feature>
<feature type="region of interest" description="Disordered" evidence="8">
    <location>
        <begin position="180"/>
        <end position="223"/>
    </location>
</feature>
<evidence type="ECO:0000256" key="4">
    <source>
        <dbReference type="ARBA" id="ARBA00022728"/>
    </source>
</evidence>
<dbReference type="EMBL" id="MBFU01000196">
    <property type="protein sequence ID" value="PWA01288.1"/>
    <property type="molecule type" value="Genomic_DNA"/>
</dbReference>
<feature type="domain" description="UBC core" evidence="9">
    <location>
        <begin position="10"/>
        <end position="163"/>
    </location>
</feature>
<keyword evidence="5 7" id="KW-0508">mRNA splicing</keyword>
<keyword evidence="11" id="KW-1185">Reference proteome</keyword>
<dbReference type="InterPro" id="IPR016135">
    <property type="entry name" value="UBQ-conjugating_enzyme/RWD"/>
</dbReference>
<proteinExistence type="inferred from homology"/>
<name>A0A2U1J8J1_SMIAN</name>
<dbReference type="SMART" id="SM00212">
    <property type="entry name" value="UBCc"/>
    <property type="match status" value="1"/>
</dbReference>
<accession>A0A2U1J8J1</accession>
<feature type="compositionally biased region" description="Basic and acidic residues" evidence="8">
    <location>
        <begin position="565"/>
        <end position="580"/>
    </location>
</feature>